<dbReference type="InterPro" id="IPR050256">
    <property type="entry name" value="Glycosyltransferase_2"/>
</dbReference>
<proteinExistence type="predicted"/>
<dbReference type="HOGENOM" id="CLU_033536_6_0_9"/>
<reference evidence="2 3" key="1">
    <citation type="journal article" date="2014" name="Genome Announc.">
        <title>Complete Genome Sequence of Amino Acid-Utilizing Eubacterium acidaminophilum al-2 (DSM 3953).</title>
        <authorList>
            <person name="Poehlein A."/>
            <person name="Andreesen J.R."/>
            <person name="Daniel R."/>
        </authorList>
    </citation>
    <scope>NUCLEOTIDE SEQUENCE [LARGE SCALE GENOMIC DNA]</scope>
    <source>
        <strain evidence="2 3">DSM 3953</strain>
    </source>
</reference>
<dbReference type="PANTHER" id="PTHR48090:SF7">
    <property type="entry name" value="RFBJ PROTEIN"/>
    <property type="match status" value="1"/>
</dbReference>
<dbReference type="CDD" id="cd04179">
    <property type="entry name" value="DPM_DPG-synthase_like"/>
    <property type="match status" value="1"/>
</dbReference>
<accession>W8TJX4</accession>
<dbReference type="KEGG" id="eac:EAL2_c12170"/>
<evidence type="ECO:0000313" key="2">
    <source>
        <dbReference type="EMBL" id="AHM56512.1"/>
    </source>
</evidence>
<dbReference type="InterPro" id="IPR029044">
    <property type="entry name" value="Nucleotide-diphossugar_trans"/>
</dbReference>
<dbReference type="EMBL" id="CP007452">
    <property type="protein sequence ID" value="AHM56512.1"/>
    <property type="molecule type" value="Genomic_DNA"/>
</dbReference>
<gene>
    <name evidence="2" type="ORF">EAL2_c12170</name>
</gene>
<dbReference type="Pfam" id="PF00535">
    <property type="entry name" value="Glycos_transf_2"/>
    <property type="match status" value="1"/>
</dbReference>
<dbReference type="PATRIC" id="fig|1286171.3.peg.1166"/>
<protein>
    <recommendedName>
        <fullName evidence="1">Glycosyltransferase 2-like domain-containing protein</fullName>
    </recommendedName>
</protein>
<dbReference type="PANTHER" id="PTHR48090">
    <property type="entry name" value="UNDECAPRENYL-PHOSPHATE 4-DEOXY-4-FORMAMIDO-L-ARABINOSE TRANSFERASE-RELATED"/>
    <property type="match status" value="1"/>
</dbReference>
<name>W8TJX4_PEPAC</name>
<dbReference type="SUPFAM" id="SSF53448">
    <property type="entry name" value="Nucleotide-diphospho-sugar transferases"/>
    <property type="match status" value="1"/>
</dbReference>
<dbReference type="OrthoDB" id="9810303at2"/>
<evidence type="ECO:0000259" key="1">
    <source>
        <dbReference type="Pfam" id="PF00535"/>
    </source>
</evidence>
<dbReference type="RefSeq" id="WP_025435509.1">
    <property type="nucleotide sequence ID" value="NZ_CP007452.1"/>
</dbReference>
<evidence type="ECO:0000313" key="3">
    <source>
        <dbReference type="Proteomes" id="UP000019591"/>
    </source>
</evidence>
<organism evidence="2 3">
    <name type="scientific">Peptoclostridium acidaminophilum DSM 3953</name>
    <dbReference type="NCBI Taxonomy" id="1286171"/>
    <lineage>
        <taxon>Bacteria</taxon>
        <taxon>Bacillati</taxon>
        <taxon>Bacillota</taxon>
        <taxon>Clostridia</taxon>
        <taxon>Peptostreptococcales</taxon>
        <taxon>Peptoclostridiaceae</taxon>
        <taxon>Peptoclostridium</taxon>
    </lineage>
</organism>
<dbReference type="AlphaFoldDB" id="W8TJX4"/>
<dbReference type="eggNOG" id="COG1215">
    <property type="taxonomic scope" value="Bacteria"/>
</dbReference>
<feature type="domain" description="Glycosyltransferase 2-like" evidence="1">
    <location>
        <begin position="4"/>
        <end position="123"/>
    </location>
</feature>
<dbReference type="Gene3D" id="3.90.550.10">
    <property type="entry name" value="Spore Coat Polysaccharide Biosynthesis Protein SpsA, Chain A"/>
    <property type="match status" value="1"/>
</dbReference>
<keyword evidence="3" id="KW-1185">Reference proteome</keyword>
<sequence length="223" mass="24242">MRISVLIPAYNEQDRIGATLEGVLGLKSIDEIVVVDDGSADRTYEIASSYEGVSAYRLEQNSGKGYAVNFGLTKIKDADVIVFLDADVGATSGEVQKLIEPIINGECDVTIAAFPPAAKKGGFGLVKRLARSGVKLFTGAELSATLSGQRAFKKEVLDIFDAIPSGYGVEVGMTIDILRKGFKVKEVPVYMTHNETGRDISGFKHRGKQFYHISVILLKKFFK</sequence>
<dbReference type="STRING" id="1286171.EAL2_c12170"/>
<dbReference type="InterPro" id="IPR001173">
    <property type="entry name" value="Glyco_trans_2-like"/>
</dbReference>
<dbReference type="Proteomes" id="UP000019591">
    <property type="component" value="Chromosome"/>
</dbReference>